<keyword evidence="8" id="KW-1185">Reference proteome</keyword>
<dbReference type="InterPro" id="IPR042099">
    <property type="entry name" value="ANL_N_sf"/>
</dbReference>
<protein>
    <submittedName>
        <fullName evidence="7">Acetoacetate--CoA ligase</fullName>
        <ecNumber evidence="7">6.2.1.16</ecNumber>
    </submittedName>
</protein>
<dbReference type="GO" id="GO:0006629">
    <property type="term" value="P:lipid metabolic process"/>
    <property type="evidence" value="ECO:0007669"/>
    <property type="project" value="InterPro"/>
</dbReference>
<dbReference type="InterPro" id="IPR005914">
    <property type="entry name" value="Acac_CoA_synth"/>
</dbReference>
<evidence type="ECO:0000313" key="7">
    <source>
        <dbReference type="EMBL" id="NLR91792.1"/>
    </source>
</evidence>
<evidence type="ECO:0000256" key="3">
    <source>
        <dbReference type="ARBA" id="ARBA00022741"/>
    </source>
</evidence>
<evidence type="ECO:0000259" key="5">
    <source>
        <dbReference type="Pfam" id="PF00501"/>
    </source>
</evidence>
<dbReference type="InterPro" id="IPR000873">
    <property type="entry name" value="AMP-dep_synth/lig_dom"/>
</dbReference>
<dbReference type="InterPro" id="IPR020845">
    <property type="entry name" value="AMP-binding_CS"/>
</dbReference>
<keyword evidence="4" id="KW-0067">ATP-binding</keyword>
<dbReference type="AlphaFoldDB" id="A0A7X8SKG1"/>
<keyword evidence="2 7" id="KW-0436">Ligase</keyword>
<evidence type="ECO:0000313" key="8">
    <source>
        <dbReference type="Proteomes" id="UP000585050"/>
    </source>
</evidence>
<reference evidence="7 8" key="1">
    <citation type="submission" date="2020-04" db="EMBL/GenBank/DDBJ databases">
        <title>Flammeovirga sp. SR4, a novel species isolated from seawater.</title>
        <authorList>
            <person name="Wang X."/>
        </authorList>
    </citation>
    <scope>NUCLEOTIDE SEQUENCE [LARGE SCALE GENOMIC DNA]</scope>
    <source>
        <strain evidence="7 8">SR4</strain>
    </source>
</reference>
<gene>
    <name evidence="7" type="ORF">HGP29_11270</name>
</gene>
<dbReference type="Proteomes" id="UP000585050">
    <property type="component" value="Unassembled WGS sequence"/>
</dbReference>
<sequence length="645" mass="72923">MQKLWTPSNQQIEQSRLFDFNKTFLKTDNYNYHELHHQSIKESEKFWSTIWDFCDVKGEKGQPPYQIVHEHISKCEWFPTASLNYAENLLKRRDNKIALVGRLENGDRKTLTYKELYQKVAQLSHQLKQDGVEKGDRIAGFVPNCIEAIIAMLATSSIGAIWTSCSPDFGFQGVLDRFGQVAPKVLFTANAYSYNGKVHECLKKVDELHQAVPSIEKIIVFDFIDQDVSLEDYPYAVRWNTYLDNHAKEVDFVSLPFDHPLFIMYSSGTTGQPKCIVHRAGGVLLEHLKEHQLHSNLTADDIFFYYSTCGWMMWNWQVTGLATGCTLLIVDGNPFYPSPSYLINLIDEESISVFGVSAKYISALSKEGISPKDTHQLSHLRTILSTGSPLSSESFHYIYEHFKSNLVLSSISGGTDLIGAFVAGNPTLPVIAGELQCKGLGFDLDVVDEEGKSIKNEKGELICRNAFPTMPLYFWNDTNNERYFNAYYSRFENIWAQGDFAEVTESNGLIIHGRSDAVLNPGGVRIGTAEIYRQAMKVESIKECIAIGQDWKDDCRVVLFVVMKPSETLTDSTIQEIRQVIRKNATPRHVPAKIIAVSDIPKTRSGKIVEIAVRNIVHNKPVKNTDALLNPEALQLYANLEELTY</sequence>
<dbReference type="EMBL" id="JABAIL010000003">
    <property type="protein sequence ID" value="NLR91792.1"/>
    <property type="molecule type" value="Genomic_DNA"/>
</dbReference>
<dbReference type="PROSITE" id="PS00455">
    <property type="entry name" value="AMP_BINDING"/>
    <property type="match status" value="1"/>
</dbReference>
<dbReference type="Gene3D" id="3.40.50.12780">
    <property type="entry name" value="N-terminal domain of ligase-like"/>
    <property type="match status" value="1"/>
</dbReference>
<dbReference type="Pfam" id="PF13193">
    <property type="entry name" value="AMP-binding_C"/>
    <property type="match status" value="1"/>
</dbReference>
<dbReference type="InterPro" id="IPR025110">
    <property type="entry name" value="AMP-bd_C"/>
</dbReference>
<dbReference type="PANTHER" id="PTHR42921:SF1">
    <property type="entry name" value="ACETOACETYL-COA SYNTHETASE"/>
    <property type="match status" value="1"/>
</dbReference>
<dbReference type="Gene3D" id="3.30.300.30">
    <property type="match status" value="1"/>
</dbReference>
<dbReference type="Pfam" id="PF00501">
    <property type="entry name" value="AMP-binding"/>
    <property type="match status" value="1"/>
</dbReference>
<name>A0A7X8SKG1_9BACT</name>
<accession>A0A7X8SKG1</accession>
<evidence type="ECO:0000256" key="4">
    <source>
        <dbReference type="ARBA" id="ARBA00022840"/>
    </source>
</evidence>
<evidence type="ECO:0000256" key="1">
    <source>
        <dbReference type="ARBA" id="ARBA00006432"/>
    </source>
</evidence>
<keyword evidence="3" id="KW-0547">Nucleotide-binding</keyword>
<feature type="domain" description="AMP-dependent synthetase/ligase" evidence="5">
    <location>
        <begin position="91"/>
        <end position="466"/>
    </location>
</feature>
<comment type="similarity">
    <text evidence="1">Belongs to the ATP-dependent AMP-binding enzyme family.</text>
</comment>
<dbReference type="PANTHER" id="PTHR42921">
    <property type="entry name" value="ACETOACETYL-COA SYNTHETASE"/>
    <property type="match status" value="1"/>
</dbReference>
<dbReference type="GO" id="GO:0005524">
    <property type="term" value="F:ATP binding"/>
    <property type="evidence" value="ECO:0007669"/>
    <property type="project" value="UniProtKB-KW"/>
</dbReference>
<dbReference type="RefSeq" id="WP_168882506.1">
    <property type="nucleotide sequence ID" value="NZ_JABAIL010000003.1"/>
</dbReference>
<dbReference type="InterPro" id="IPR045851">
    <property type="entry name" value="AMP-bd_C_sf"/>
</dbReference>
<dbReference type="NCBIfam" id="TIGR01217">
    <property type="entry name" value="ac_ac_CoA_syn"/>
    <property type="match status" value="1"/>
</dbReference>
<dbReference type="NCBIfam" id="NF002937">
    <property type="entry name" value="PRK03584.1"/>
    <property type="match status" value="1"/>
</dbReference>
<feature type="domain" description="AMP-binding enzyme C-terminal" evidence="6">
    <location>
        <begin position="536"/>
        <end position="607"/>
    </location>
</feature>
<comment type="caution">
    <text evidence="7">The sequence shown here is derived from an EMBL/GenBank/DDBJ whole genome shotgun (WGS) entry which is preliminary data.</text>
</comment>
<dbReference type="SUPFAM" id="SSF56801">
    <property type="entry name" value="Acetyl-CoA synthetase-like"/>
    <property type="match status" value="1"/>
</dbReference>
<organism evidence="7 8">
    <name type="scientific">Flammeovirga agarivorans</name>
    <dbReference type="NCBI Taxonomy" id="2726742"/>
    <lineage>
        <taxon>Bacteria</taxon>
        <taxon>Pseudomonadati</taxon>
        <taxon>Bacteroidota</taxon>
        <taxon>Cytophagia</taxon>
        <taxon>Cytophagales</taxon>
        <taxon>Flammeovirgaceae</taxon>
        <taxon>Flammeovirga</taxon>
    </lineage>
</organism>
<dbReference type="GO" id="GO:0030729">
    <property type="term" value="F:acetoacetate-CoA ligase activity"/>
    <property type="evidence" value="ECO:0007669"/>
    <property type="project" value="UniProtKB-EC"/>
</dbReference>
<evidence type="ECO:0000256" key="2">
    <source>
        <dbReference type="ARBA" id="ARBA00022598"/>
    </source>
</evidence>
<proteinExistence type="inferred from homology"/>
<dbReference type="EC" id="6.2.1.16" evidence="7"/>
<evidence type="ECO:0000259" key="6">
    <source>
        <dbReference type="Pfam" id="PF13193"/>
    </source>
</evidence>